<dbReference type="InterPro" id="IPR029055">
    <property type="entry name" value="Ntn_hydrolases_N"/>
</dbReference>
<dbReference type="GO" id="GO:0003948">
    <property type="term" value="F:N4-(beta-N-acetylglucosaminyl)-L-asparaginase activity"/>
    <property type="evidence" value="ECO:0007669"/>
    <property type="project" value="UniProtKB-EC"/>
</dbReference>
<dbReference type="Proteomes" id="UP000316921">
    <property type="component" value="Chromosome"/>
</dbReference>
<dbReference type="PANTHER" id="PTHR10188:SF6">
    <property type="entry name" value="N(4)-(BETA-N-ACETYLGLUCOSAMINYL)-L-ASPARAGINASE"/>
    <property type="match status" value="1"/>
</dbReference>
<feature type="binding site" evidence="2">
    <location>
        <begin position="263"/>
        <end position="266"/>
    </location>
    <ligand>
        <name>substrate</name>
    </ligand>
</feature>
<evidence type="ECO:0000313" key="5">
    <source>
        <dbReference type="Proteomes" id="UP000316921"/>
    </source>
</evidence>
<keyword evidence="5" id="KW-1185">Reference proteome</keyword>
<feature type="binding site" evidence="2">
    <location>
        <begin position="240"/>
        <end position="243"/>
    </location>
    <ligand>
        <name>substrate</name>
    </ligand>
</feature>
<evidence type="ECO:0000256" key="3">
    <source>
        <dbReference type="PIRSR" id="PIRSR600246-3"/>
    </source>
</evidence>
<dbReference type="AlphaFoldDB" id="A0A518BGA6"/>
<reference evidence="4 5" key="1">
    <citation type="submission" date="2019-02" db="EMBL/GenBank/DDBJ databases">
        <title>Deep-cultivation of Planctomycetes and their phenomic and genomic characterization uncovers novel biology.</title>
        <authorList>
            <person name="Wiegand S."/>
            <person name="Jogler M."/>
            <person name="Boedeker C."/>
            <person name="Pinto D."/>
            <person name="Vollmers J."/>
            <person name="Rivas-Marin E."/>
            <person name="Kohn T."/>
            <person name="Peeters S.H."/>
            <person name="Heuer A."/>
            <person name="Rast P."/>
            <person name="Oberbeckmann S."/>
            <person name="Bunk B."/>
            <person name="Jeske O."/>
            <person name="Meyerdierks A."/>
            <person name="Storesund J.E."/>
            <person name="Kallscheuer N."/>
            <person name="Luecker S."/>
            <person name="Lage O.M."/>
            <person name="Pohl T."/>
            <person name="Merkel B.J."/>
            <person name="Hornburger P."/>
            <person name="Mueller R.-W."/>
            <person name="Bruemmer F."/>
            <person name="Labrenz M."/>
            <person name="Spormann A.M."/>
            <person name="Op den Camp H."/>
            <person name="Overmann J."/>
            <person name="Amann R."/>
            <person name="Jetten M.S.M."/>
            <person name="Mascher T."/>
            <person name="Medema M.H."/>
            <person name="Devos D.P."/>
            <person name="Kaster A.-K."/>
            <person name="Ovreas L."/>
            <person name="Rohde M."/>
            <person name="Galperin M.Y."/>
            <person name="Jogler C."/>
        </authorList>
    </citation>
    <scope>NUCLEOTIDE SEQUENCE [LARGE SCALE GENOMIC DNA]</scope>
    <source>
        <strain evidence="4 5">Pla133</strain>
    </source>
</reference>
<dbReference type="Gene3D" id="3.60.20.30">
    <property type="entry name" value="(Glycosyl)asparaginase"/>
    <property type="match status" value="1"/>
</dbReference>
<feature type="site" description="Cleavage; by autolysis" evidence="3">
    <location>
        <begin position="211"/>
        <end position="212"/>
    </location>
</feature>
<protein>
    <submittedName>
        <fullName evidence="4">N(4)-(Beta-N-acetylglucosaminyl)-L-asparaginase</fullName>
        <ecNumber evidence="4">3.5.1.26</ecNumber>
    </submittedName>
</protein>
<dbReference type="PANTHER" id="PTHR10188">
    <property type="entry name" value="L-ASPARAGINASE"/>
    <property type="match status" value="1"/>
</dbReference>
<accession>A0A518BGA6</accession>
<evidence type="ECO:0000256" key="2">
    <source>
        <dbReference type="PIRSR" id="PIRSR600246-2"/>
    </source>
</evidence>
<proteinExistence type="predicted"/>
<dbReference type="GO" id="GO:0005737">
    <property type="term" value="C:cytoplasm"/>
    <property type="evidence" value="ECO:0007669"/>
    <property type="project" value="TreeGrafter"/>
</dbReference>
<dbReference type="RefSeq" id="WP_145063161.1">
    <property type="nucleotide sequence ID" value="NZ_CP036287.1"/>
</dbReference>
<keyword evidence="4" id="KW-0378">Hydrolase</keyword>
<dbReference type="InterPro" id="IPR006311">
    <property type="entry name" value="TAT_signal"/>
</dbReference>
<dbReference type="CDD" id="cd04513">
    <property type="entry name" value="Glycosylasparaginase"/>
    <property type="match status" value="1"/>
</dbReference>
<feature type="active site" description="Nucleophile" evidence="1">
    <location>
        <position position="212"/>
    </location>
</feature>
<dbReference type="InterPro" id="IPR000246">
    <property type="entry name" value="Peptidase_T2"/>
</dbReference>
<evidence type="ECO:0000313" key="4">
    <source>
        <dbReference type="EMBL" id="QDU66004.1"/>
    </source>
</evidence>
<sequence>MPIDRRSLLTSSAAAFGLASLGARARAADDPRPFTAAQDDYVAQGHAHRGACVIASGNGVAAVDRAMELIRAGTDPLDAVVAGVGIVEADPNDMSVGYGGLPNEDGVVQLDSSVMHGPTHRAGSVGCIEDIMHPSQVALLVLKRTDHVMIVGEGAKRFALAHGFPEQNLLTDQARAAWLRWKTRLSPDDDWLDPDQQLQTEGQLEIPYTTGTIHASGVTAAGDIGCVTTTSGLSWKIPGRVGDSPIVGAGMYCDNAFGSAGATGRGEAVIQSCGAFSIVRELENGLAPTDACLAVLKRIADRTRRPHLLNEKGEPNFNVSFYAVRKDGAWGSASMRPGGSFAVHDSAGSRRIQCVSLFQN</sequence>
<name>A0A518BGA6_9BACT</name>
<evidence type="ECO:0000256" key="1">
    <source>
        <dbReference type="PIRSR" id="PIRSR600246-1"/>
    </source>
</evidence>
<dbReference type="SUPFAM" id="SSF56235">
    <property type="entry name" value="N-terminal nucleophile aminohydrolases (Ntn hydrolases)"/>
    <property type="match status" value="1"/>
</dbReference>
<organism evidence="4 5">
    <name type="scientific">Engelhardtia mirabilis</name>
    <dbReference type="NCBI Taxonomy" id="2528011"/>
    <lineage>
        <taxon>Bacteria</taxon>
        <taxon>Pseudomonadati</taxon>
        <taxon>Planctomycetota</taxon>
        <taxon>Planctomycetia</taxon>
        <taxon>Planctomycetia incertae sedis</taxon>
        <taxon>Engelhardtia</taxon>
    </lineage>
</organism>
<dbReference type="KEGG" id="pbap:Pla133_10700"/>
<dbReference type="PROSITE" id="PS51318">
    <property type="entry name" value="TAT"/>
    <property type="match status" value="1"/>
</dbReference>
<gene>
    <name evidence="4" type="ORF">Pla133_10700</name>
</gene>
<dbReference type="EMBL" id="CP036287">
    <property type="protein sequence ID" value="QDU66004.1"/>
    <property type="molecule type" value="Genomic_DNA"/>
</dbReference>
<dbReference type="EC" id="3.5.1.26" evidence="4"/>
<dbReference type="Pfam" id="PF01112">
    <property type="entry name" value="Asparaginase_2"/>
    <property type="match status" value="1"/>
</dbReference>